<feature type="domain" description="BTB" evidence="1">
    <location>
        <begin position="42"/>
        <end position="106"/>
    </location>
</feature>
<name>A0A3B0KCV1_DROGU</name>
<dbReference type="PROSITE" id="PS50097">
    <property type="entry name" value="BTB"/>
    <property type="match status" value="1"/>
</dbReference>
<evidence type="ECO:0000259" key="1">
    <source>
        <dbReference type="PROSITE" id="PS50097"/>
    </source>
</evidence>
<dbReference type="AlphaFoldDB" id="A0A3B0KCV1"/>
<reference evidence="3" key="1">
    <citation type="submission" date="2018-01" db="EMBL/GenBank/DDBJ databases">
        <authorList>
            <person name="Alioto T."/>
            <person name="Alioto T."/>
        </authorList>
    </citation>
    <scope>NUCLEOTIDE SEQUENCE [LARGE SCALE GENOMIC DNA]</scope>
</reference>
<protein>
    <submittedName>
        <fullName evidence="2">Blast:BTB/POZ domain-containing protein 9</fullName>
    </submittedName>
</protein>
<dbReference type="EMBL" id="OUUW01000010">
    <property type="protein sequence ID" value="SPP86060.1"/>
    <property type="molecule type" value="Genomic_DNA"/>
</dbReference>
<dbReference type="SMART" id="SM00225">
    <property type="entry name" value="BTB"/>
    <property type="match status" value="1"/>
</dbReference>
<dbReference type="Pfam" id="PF07707">
    <property type="entry name" value="BACK"/>
    <property type="match status" value="1"/>
</dbReference>
<proteinExistence type="predicted"/>
<evidence type="ECO:0000313" key="2">
    <source>
        <dbReference type="EMBL" id="SPP86060.1"/>
    </source>
</evidence>
<dbReference type="Pfam" id="PF00651">
    <property type="entry name" value="BTB"/>
    <property type="match status" value="1"/>
</dbReference>
<dbReference type="GO" id="GO:0008344">
    <property type="term" value="P:adult locomotory behavior"/>
    <property type="evidence" value="ECO:0007669"/>
    <property type="project" value="TreeGrafter"/>
</dbReference>
<organism evidence="2 3">
    <name type="scientific">Drosophila guanche</name>
    <name type="common">Fruit fly</name>
    <dbReference type="NCBI Taxonomy" id="7266"/>
    <lineage>
        <taxon>Eukaryota</taxon>
        <taxon>Metazoa</taxon>
        <taxon>Ecdysozoa</taxon>
        <taxon>Arthropoda</taxon>
        <taxon>Hexapoda</taxon>
        <taxon>Insecta</taxon>
        <taxon>Pterygota</taxon>
        <taxon>Neoptera</taxon>
        <taxon>Endopterygota</taxon>
        <taxon>Diptera</taxon>
        <taxon>Brachycera</taxon>
        <taxon>Muscomorpha</taxon>
        <taxon>Ephydroidea</taxon>
        <taxon>Drosophilidae</taxon>
        <taxon>Drosophila</taxon>
        <taxon>Sophophora</taxon>
    </lineage>
</organism>
<dbReference type="GO" id="GO:0005737">
    <property type="term" value="C:cytoplasm"/>
    <property type="evidence" value="ECO:0007669"/>
    <property type="project" value="TreeGrafter"/>
</dbReference>
<dbReference type="InterPro" id="IPR011333">
    <property type="entry name" value="SKP1/BTB/POZ_sf"/>
</dbReference>
<dbReference type="GO" id="GO:0050804">
    <property type="term" value="P:modulation of chemical synaptic transmission"/>
    <property type="evidence" value="ECO:0007669"/>
    <property type="project" value="TreeGrafter"/>
</dbReference>
<dbReference type="Gene3D" id="3.30.710.10">
    <property type="entry name" value="Potassium Channel Kv1.1, Chain A"/>
    <property type="match status" value="1"/>
</dbReference>
<dbReference type="PANTHER" id="PTHR46306:SF1">
    <property type="entry name" value="BTB_POZ DOMAIN-CONTAINING PROTEIN 9"/>
    <property type="match status" value="1"/>
</dbReference>
<gene>
    <name evidence="2" type="ORF">DGUA_6G004674</name>
</gene>
<dbReference type="OrthoDB" id="10261408at2759"/>
<dbReference type="Gene3D" id="1.25.40.420">
    <property type="match status" value="1"/>
</dbReference>
<dbReference type="GO" id="GO:0048512">
    <property type="term" value="P:circadian behavior"/>
    <property type="evidence" value="ECO:0007669"/>
    <property type="project" value="TreeGrafter"/>
</dbReference>
<dbReference type="SMART" id="SM00875">
    <property type="entry name" value="BACK"/>
    <property type="match status" value="1"/>
</dbReference>
<dbReference type="STRING" id="7266.A0A3B0KCV1"/>
<dbReference type="InterPro" id="IPR052407">
    <property type="entry name" value="BTB_POZ_domain_cont_9"/>
</dbReference>
<accession>A0A3B0KCV1</accession>
<dbReference type="Proteomes" id="UP000268350">
    <property type="component" value="Unassembled WGS sequence"/>
</dbReference>
<evidence type="ECO:0000313" key="3">
    <source>
        <dbReference type="Proteomes" id="UP000268350"/>
    </source>
</evidence>
<dbReference type="PANTHER" id="PTHR46306">
    <property type="entry name" value="BTB/POZ DOMAIN-CONTAINING PROTEIN 9"/>
    <property type="match status" value="1"/>
</dbReference>
<dbReference type="InterPro" id="IPR000210">
    <property type="entry name" value="BTB/POZ_dom"/>
</dbReference>
<dbReference type="InterPro" id="IPR011705">
    <property type="entry name" value="BACK"/>
</dbReference>
<dbReference type="OMA" id="YRINFIS"/>
<sequence length="377" mass="43566">MTSTSSSGKKQCCPREVHVEDIHLGDGLMEDMGRRCLSEVFADVWLLVEDQRIPAHCVILAARSDFFRDLLYGSMPKDRQITLYVALAPFKVILGYIYTGTLSICTLSLAAIVNVLAVAHLYRLDEVTMELNKRLEQSLHLNNVFMVLEAARCNNLEELAEECFQFMDRMAAELIREESFLQVSKATLVEVLNRETFKASEDDIFWLVCEWSRQNTQENIQSLFSLLGLPLTSEEEVYLGSSSGPTDAEKPPKSVPFLATLWPEKDVAYDKYFLRRIRGSHNEQMIDLRHFYRINCVSLIERIKSVEICYDVQVSCDQQRWDRVSRIIPGGMPWPEGWMNVYFADRPVRFIRIVNPENERKDLLAYFELQAKHTTKL</sequence>
<keyword evidence="3" id="KW-1185">Reference proteome</keyword>
<dbReference type="SUPFAM" id="SSF54695">
    <property type="entry name" value="POZ domain"/>
    <property type="match status" value="1"/>
</dbReference>